<evidence type="ECO:0000313" key="2">
    <source>
        <dbReference type="Proteomes" id="UP000314987"/>
    </source>
</evidence>
<dbReference type="GeneTree" id="ENSGT00980000202383"/>
<reference evidence="2" key="1">
    <citation type="submission" date="2018-12" db="EMBL/GenBank/DDBJ databases">
        <authorList>
            <person name="Yazar S."/>
        </authorList>
    </citation>
    <scope>NUCLEOTIDE SEQUENCE [LARGE SCALE GENOMIC DNA]</scope>
</reference>
<proteinExistence type="predicted"/>
<name>A0A4X2MAL7_VOMUR</name>
<dbReference type="AlphaFoldDB" id="A0A4X2MAL7"/>
<evidence type="ECO:0000313" key="1">
    <source>
        <dbReference type="Ensembl" id="ENSVURP00010030585.1"/>
    </source>
</evidence>
<accession>A0A4X2MAL7</accession>
<dbReference type="Ensembl" id="ENSVURT00010034820.1">
    <property type="protein sequence ID" value="ENSVURP00010030585.1"/>
    <property type="gene ID" value="ENSVURG00010023394.1"/>
</dbReference>
<dbReference type="OMA" id="HAPAGIC"/>
<protein>
    <submittedName>
        <fullName evidence="1">Uncharacterized protein</fullName>
    </submittedName>
</protein>
<reference evidence="1" key="2">
    <citation type="submission" date="2025-08" db="UniProtKB">
        <authorList>
            <consortium name="Ensembl"/>
        </authorList>
    </citation>
    <scope>IDENTIFICATION</scope>
</reference>
<sequence length="148" mass="14927">MLDLDLIFVDRDVGTIGSDSDLAHKGNGRVSPVLILGDDGEGGEAGGPPTQGCQDIGAGALEVKFSTIEGVIVGVTPQPAGGLGVRDADALAVLNFACLLFQAGHAPAGICGNEETGLRPLPHFPHISQLSPSVCLPHLCASVSLPVA</sequence>
<reference evidence="1" key="3">
    <citation type="submission" date="2025-09" db="UniProtKB">
        <authorList>
            <consortium name="Ensembl"/>
        </authorList>
    </citation>
    <scope>IDENTIFICATION</scope>
</reference>
<keyword evidence="2" id="KW-1185">Reference proteome</keyword>
<dbReference type="Proteomes" id="UP000314987">
    <property type="component" value="Unassembled WGS sequence"/>
</dbReference>
<organism evidence="1 2">
    <name type="scientific">Vombatus ursinus</name>
    <name type="common">Common wombat</name>
    <dbReference type="NCBI Taxonomy" id="29139"/>
    <lineage>
        <taxon>Eukaryota</taxon>
        <taxon>Metazoa</taxon>
        <taxon>Chordata</taxon>
        <taxon>Craniata</taxon>
        <taxon>Vertebrata</taxon>
        <taxon>Euteleostomi</taxon>
        <taxon>Mammalia</taxon>
        <taxon>Metatheria</taxon>
        <taxon>Diprotodontia</taxon>
        <taxon>Vombatidae</taxon>
        <taxon>Vombatus</taxon>
    </lineage>
</organism>